<name>A0A5N6NCP3_9ASTR</name>
<feature type="region of interest" description="Disordered" evidence="2">
    <location>
        <begin position="1"/>
        <end position="41"/>
    </location>
</feature>
<dbReference type="PANTHER" id="PTHR12436">
    <property type="entry name" value="80 KDA MCM3-ASSOCIATED PROTEIN"/>
    <property type="match status" value="1"/>
</dbReference>
<dbReference type="Proteomes" id="UP000326396">
    <property type="component" value="Linkage Group LG2"/>
</dbReference>
<feature type="domain" description="SAC3/GANP/THP3 conserved" evidence="3">
    <location>
        <begin position="73"/>
        <end position="365"/>
    </location>
</feature>
<reference evidence="4 5" key="1">
    <citation type="submission" date="2019-05" db="EMBL/GenBank/DDBJ databases">
        <title>Mikania micrantha, genome provides insights into the molecular mechanism of rapid growth.</title>
        <authorList>
            <person name="Liu B."/>
        </authorList>
    </citation>
    <scope>NUCLEOTIDE SEQUENCE [LARGE SCALE GENOMIC DNA]</scope>
    <source>
        <strain evidence="4">NLD-2019</strain>
        <tissue evidence="4">Leaf</tissue>
    </source>
</reference>
<evidence type="ECO:0000313" key="4">
    <source>
        <dbReference type="EMBL" id="KAD4585612.1"/>
    </source>
</evidence>
<comment type="caution">
    <text evidence="4">The sequence shown here is derived from an EMBL/GenBank/DDBJ whole genome shotgun (WGS) entry which is preliminary data.</text>
</comment>
<sequence length="597" mass="67873">MERWQPRRGRGRGRGSYSSSSHTQSNNFRSPNPSNYSNTKKTTLNHTSFEINNKQDNYDQEKLPTLIGSCPYMCPIDERKCRERLRDLAIFERLNGNPCLSSSTLAVKKFCRTISTKDVRDVDLRPIFVLEDTLNHLLNIFRSKGYPFDVIHDFIFDRTRSIRQDLSMQGIMTGDQAIGIYERIVKFHIISHYKLQRNNVNSNSSSSSSVSPMHHLNMEQLTKTLSSLYHLYDQTHKSNPEFYSFYVLLHLGSVNQPMGESLSLWFQKLPFLVMKSKEMMFSRRLLRYSRVGNYKQFLATVDSEASCLQYYVLESYICEIRAFGLSCLNHGGYKLSPYPLVDISNQLFMDESDVESFCKDWGLDTYTSEEGTKFMPTKQTKSTFNLEDLDTFFAVKKEKTSPSAPKPRAMTTRSSKSTKKRKGVDTVDLEEPSDLSISDLLKRASAKYAIEKEQNEKQIEVLEDQKKIFTAKAGHFEKELVKVKKQMKDMEATHKLQFKEHIDGAKKSAAIAVLRAKIQLVNQAKADGVDSLAKNMKEWGKILATLAGDKVEASVDMNKAGEVGETSKAGEVEVIGAEAGMAEQEVTMGDDDNDAKV</sequence>
<dbReference type="AlphaFoldDB" id="A0A5N6NCP3"/>
<protein>
    <recommendedName>
        <fullName evidence="3">SAC3/GANP/THP3 conserved domain-containing protein</fullName>
    </recommendedName>
</protein>
<feature type="compositionally biased region" description="Basic residues" evidence="2">
    <location>
        <begin position="1"/>
        <end position="13"/>
    </location>
</feature>
<dbReference type="Gene3D" id="1.25.40.990">
    <property type="match status" value="1"/>
</dbReference>
<accession>A0A5N6NCP3</accession>
<organism evidence="4 5">
    <name type="scientific">Mikania micrantha</name>
    <name type="common">bitter vine</name>
    <dbReference type="NCBI Taxonomy" id="192012"/>
    <lineage>
        <taxon>Eukaryota</taxon>
        <taxon>Viridiplantae</taxon>
        <taxon>Streptophyta</taxon>
        <taxon>Embryophyta</taxon>
        <taxon>Tracheophyta</taxon>
        <taxon>Spermatophyta</taxon>
        <taxon>Magnoliopsida</taxon>
        <taxon>eudicotyledons</taxon>
        <taxon>Gunneridae</taxon>
        <taxon>Pentapetalae</taxon>
        <taxon>asterids</taxon>
        <taxon>campanulids</taxon>
        <taxon>Asterales</taxon>
        <taxon>Asteraceae</taxon>
        <taxon>Asteroideae</taxon>
        <taxon>Heliantheae alliance</taxon>
        <taxon>Eupatorieae</taxon>
        <taxon>Mikania</taxon>
    </lineage>
</organism>
<dbReference type="EMBL" id="SZYD01000012">
    <property type="protein sequence ID" value="KAD4585612.1"/>
    <property type="molecule type" value="Genomic_DNA"/>
</dbReference>
<dbReference type="InterPro" id="IPR005062">
    <property type="entry name" value="SAC3/GANP/THP3_conserved"/>
</dbReference>
<dbReference type="GO" id="GO:0070390">
    <property type="term" value="C:transcription export complex 2"/>
    <property type="evidence" value="ECO:0007669"/>
    <property type="project" value="TreeGrafter"/>
</dbReference>
<feature type="compositionally biased region" description="Polar residues" evidence="2">
    <location>
        <begin position="22"/>
        <end position="41"/>
    </location>
</feature>
<keyword evidence="1" id="KW-0175">Coiled coil</keyword>
<feature type="region of interest" description="Disordered" evidence="2">
    <location>
        <begin position="398"/>
        <end position="428"/>
    </location>
</feature>
<gene>
    <name evidence="4" type="ORF">E3N88_23213</name>
</gene>
<proteinExistence type="predicted"/>
<evidence type="ECO:0000313" key="5">
    <source>
        <dbReference type="Proteomes" id="UP000326396"/>
    </source>
</evidence>
<dbReference type="GO" id="GO:0005737">
    <property type="term" value="C:cytoplasm"/>
    <property type="evidence" value="ECO:0007669"/>
    <property type="project" value="TreeGrafter"/>
</dbReference>
<evidence type="ECO:0000256" key="1">
    <source>
        <dbReference type="SAM" id="Coils"/>
    </source>
</evidence>
<feature type="coiled-coil region" evidence="1">
    <location>
        <begin position="445"/>
        <end position="493"/>
    </location>
</feature>
<evidence type="ECO:0000256" key="2">
    <source>
        <dbReference type="SAM" id="MobiDB-lite"/>
    </source>
</evidence>
<dbReference type="PANTHER" id="PTHR12436:SF3">
    <property type="entry name" value="GERMINAL-CENTER ASSOCIATED NUCLEAR PROTEIN"/>
    <property type="match status" value="1"/>
</dbReference>
<evidence type="ECO:0000259" key="3">
    <source>
        <dbReference type="Pfam" id="PF03399"/>
    </source>
</evidence>
<keyword evidence="5" id="KW-1185">Reference proteome</keyword>
<dbReference type="GO" id="GO:0006406">
    <property type="term" value="P:mRNA export from nucleus"/>
    <property type="evidence" value="ECO:0007669"/>
    <property type="project" value="TreeGrafter"/>
</dbReference>
<dbReference type="OrthoDB" id="264795at2759"/>
<dbReference type="Pfam" id="PF03399">
    <property type="entry name" value="SAC3_GANP"/>
    <property type="match status" value="1"/>
</dbReference>
<dbReference type="InterPro" id="IPR045107">
    <property type="entry name" value="SAC3/GANP/THP3"/>
</dbReference>